<evidence type="ECO:0000313" key="4">
    <source>
        <dbReference type="EMBL" id="CAI8604749.1"/>
    </source>
</evidence>
<feature type="domain" description="FAF" evidence="3">
    <location>
        <begin position="150"/>
        <end position="202"/>
    </location>
</feature>
<evidence type="ECO:0000256" key="2">
    <source>
        <dbReference type="SAM" id="MobiDB-lite"/>
    </source>
</evidence>
<dbReference type="InterPro" id="IPR021410">
    <property type="entry name" value="FAF"/>
</dbReference>
<evidence type="ECO:0000256" key="1">
    <source>
        <dbReference type="ARBA" id="ARBA00008690"/>
    </source>
</evidence>
<accession>A0AAV1A6C3</accession>
<dbReference type="PANTHER" id="PTHR33155:SF53">
    <property type="entry name" value="FANTASTIC FOUR-LIKE PROTEIN"/>
    <property type="match status" value="1"/>
</dbReference>
<keyword evidence="5" id="KW-1185">Reference proteome</keyword>
<comment type="similarity">
    <text evidence="1">Belongs to the fantastic four family.</text>
</comment>
<gene>
    <name evidence="4" type="ORF">VFH_III148680</name>
</gene>
<feature type="compositionally biased region" description="Acidic residues" evidence="2">
    <location>
        <begin position="212"/>
        <end position="232"/>
    </location>
</feature>
<evidence type="ECO:0000313" key="5">
    <source>
        <dbReference type="Proteomes" id="UP001157006"/>
    </source>
</evidence>
<organism evidence="4 5">
    <name type="scientific">Vicia faba</name>
    <name type="common">Broad bean</name>
    <name type="synonym">Faba vulgaris</name>
    <dbReference type="NCBI Taxonomy" id="3906"/>
    <lineage>
        <taxon>Eukaryota</taxon>
        <taxon>Viridiplantae</taxon>
        <taxon>Streptophyta</taxon>
        <taxon>Embryophyta</taxon>
        <taxon>Tracheophyta</taxon>
        <taxon>Spermatophyta</taxon>
        <taxon>Magnoliopsida</taxon>
        <taxon>eudicotyledons</taxon>
        <taxon>Gunneridae</taxon>
        <taxon>Pentapetalae</taxon>
        <taxon>rosids</taxon>
        <taxon>fabids</taxon>
        <taxon>Fabales</taxon>
        <taxon>Fabaceae</taxon>
        <taxon>Papilionoideae</taxon>
        <taxon>50 kb inversion clade</taxon>
        <taxon>NPAAA clade</taxon>
        <taxon>Hologalegina</taxon>
        <taxon>IRL clade</taxon>
        <taxon>Fabeae</taxon>
        <taxon>Vicia</taxon>
    </lineage>
</organism>
<evidence type="ECO:0000259" key="3">
    <source>
        <dbReference type="Pfam" id="PF11250"/>
    </source>
</evidence>
<protein>
    <recommendedName>
        <fullName evidence="3">FAF domain-containing protein</fullName>
    </recommendedName>
</protein>
<dbReference type="EMBL" id="OX451738">
    <property type="protein sequence ID" value="CAI8604749.1"/>
    <property type="molecule type" value="Genomic_DNA"/>
</dbReference>
<name>A0AAV1A6C3_VICFA</name>
<dbReference type="InterPro" id="IPR046431">
    <property type="entry name" value="FAF_dom"/>
</dbReference>
<dbReference type="AlphaFoldDB" id="A0AAV1A6C3"/>
<sequence length="248" mass="28291">MAAIVHHPRLQLHLESQLVESRTVTLRLPSPKQSTDLAFKSCFPDSNMNKTETFQSKPINGGWNLVDALSNISQNTSTKETTTSYVHPQQKRSSLVLSPKSLEMCTESLGNESGINIVENDMLLSLMGTTEQREACCRVLEDTKKVKIQNYPPPLTTIRGSESFRVRPRREDGRLLVEVSKVPRRTSCFEADRSHGRLRLCFLTNETTSFDREEEQEEDSEIDIDDDVIDENEQPHNEEEFSENEMIC</sequence>
<feature type="region of interest" description="Disordered" evidence="2">
    <location>
        <begin position="209"/>
        <end position="248"/>
    </location>
</feature>
<dbReference type="Pfam" id="PF11250">
    <property type="entry name" value="FAF"/>
    <property type="match status" value="1"/>
</dbReference>
<dbReference type="PANTHER" id="PTHR33155">
    <property type="entry name" value="FANTASTIC FOUR-LIKE PROTEIN (DUF3049)"/>
    <property type="match status" value="1"/>
</dbReference>
<dbReference type="Proteomes" id="UP001157006">
    <property type="component" value="Chromosome 3"/>
</dbReference>
<reference evidence="4 5" key="1">
    <citation type="submission" date="2023-01" db="EMBL/GenBank/DDBJ databases">
        <authorList>
            <person name="Kreplak J."/>
        </authorList>
    </citation>
    <scope>NUCLEOTIDE SEQUENCE [LARGE SCALE GENOMIC DNA]</scope>
</reference>
<proteinExistence type="inferred from homology"/>